<dbReference type="SUPFAM" id="SSF109998">
    <property type="entry name" value="Triger factor/SurA peptide-binding domain-like"/>
    <property type="match status" value="1"/>
</dbReference>
<protein>
    <recommendedName>
        <fullName evidence="11">Foldase protein PrsA</fullName>
        <ecNumber evidence="11">5.2.1.8</ecNumber>
    </recommendedName>
</protein>
<keyword evidence="9 11" id="KW-0413">Isomerase</keyword>
<comment type="similarity">
    <text evidence="3 11">Belongs to the PrsA family.</text>
</comment>
<dbReference type="PANTHER" id="PTHR47245:SF1">
    <property type="entry name" value="FOLDASE PROTEIN PRSA"/>
    <property type="match status" value="1"/>
</dbReference>
<dbReference type="InterPro" id="IPR046357">
    <property type="entry name" value="PPIase_dom_sf"/>
</dbReference>
<accession>A0AAX2CDM9</accession>
<reference evidence="14 15" key="1">
    <citation type="submission" date="2016-08" db="EMBL/GenBank/DDBJ databases">
        <authorList>
            <person name="Loux V."/>
            <person name="Rue O."/>
        </authorList>
    </citation>
    <scope>NUCLEOTIDE SEQUENCE [LARGE SCALE GENOMIC DNA]</scope>
    <source>
        <strain evidence="14 15">AFSSA_08CEB44bac</strain>
    </source>
</reference>
<dbReference type="Pfam" id="PF13616">
    <property type="entry name" value="Rotamase_3"/>
    <property type="match status" value="1"/>
</dbReference>
<evidence type="ECO:0000256" key="8">
    <source>
        <dbReference type="ARBA" id="ARBA00023139"/>
    </source>
</evidence>
<evidence type="ECO:0000256" key="7">
    <source>
        <dbReference type="ARBA" id="ARBA00023136"/>
    </source>
</evidence>
<dbReference type="GO" id="GO:0005886">
    <property type="term" value="C:plasma membrane"/>
    <property type="evidence" value="ECO:0007669"/>
    <property type="project" value="UniProtKB-SubCell"/>
</dbReference>
<evidence type="ECO:0000256" key="1">
    <source>
        <dbReference type="ARBA" id="ARBA00000971"/>
    </source>
</evidence>
<keyword evidence="10 11" id="KW-0449">Lipoprotein</keyword>
<keyword evidence="5 11" id="KW-0732">Signal</keyword>
<comment type="catalytic activity">
    <reaction evidence="1 11">
        <text>[protein]-peptidylproline (omega=180) = [protein]-peptidylproline (omega=0)</text>
        <dbReference type="Rhea" id="RHEA:16237"/>
        <dbReference type="Rhea" id="RHEA-COMP:10747"/>
        <dbReference type="Rhea" id="RHEA-COMP:10748"/>
        <dbReference type="ChEBI" id="CHEBI:83833"/>
        <dbReference type="ChEBI" id="CHEBI:83834"/>
        <dbReference type="EC" id="5.2.1.8"/>
    </reaction>
</comment>
<evidence type="ECO:0000256" key="9">
    <source>
        <dbReference type="ARBA" id="ARBA00023235"/>
    </source>
</evidence>
<organism evidence="14 15">
    <name type="scientific">Bacillus cytotoxicus</name>
    <dbReference type="NCBI Taxonomy" id="580165"/>
    <lineage>
        <taxon>Bacteria</taxon>
        <taxon>Bacillati</taxon>
        <taxon>Bacillota</taxon>
        <taxon>Bacilli</taxon>
        <taxon>Bacillales</taxon>
        <taxon>Bacillaceae</taxon>
        <taxon>Bacillus</taxon>
        <taxon>Bacillus cereus group</taxon>
    </lineage>
</organism>
<dbReference type="InterPro" id="IPR027304">
    <property type="entry name" value="Trigger_fact/SurA_dom_sf"/>
</dbReference>
<evidence type="ECO:0000256" key="11">
    <source>
        <dbReference type="HAMAP-Rule" id="MF_01145"/>
    </source>
</evidence>
<name>A0AAX2CDM9_9BACI</name>
<evidence type="ECO:0000313" key="15">
    <source>
        <dbReference type="Proteomes" id="UP000242164"/>
    </source>
</evidence>
<dbReference type="PROSITE" id="PS01096">
    <property type="entry name" value="PPIC_PPIASE_1"/>
    <property type="match status" value="1"/>
</dbReference>
<sequence>MKRKTLLIATLAIGTFTLSACGAQGSSDAIATSKFSTITKGDFEKQLKSRYGKDVLYEMMAQDIMTKKYKVSNEAVNKEFKKAKEQFGDQFKAVLESNRLKDEDDFKNQIRFKLAMEQAIKESITEKDIKANYKPEIKASHILVNNEEKANEIKKKLDEGASFEELAKQESEDPGSKEKGGDLGYFGPGKMAPEFEEAAYKLKVGEISKPIKSSYGYHIIKLTDKKELKPYNEVKDSIRKNLEKERIADQAIHQKILLNEFKKADINVKDSDLKDTFSSLLKQQQ</sequence>
<feature type="chain" id="PRO_5043488979" description="Foldase protein PrsA" evidence="12">
    <location>
        <begin position="23"/>
        <end position="285"/>
    </location>
</feature>
<dbReference type="PROSITE" id="PS50198">
    <property type="entry name" value="PPIC_PPIASE_2"/>
    <property type="match status" value="1"/>
</dbReference>
<evidence type="ECO:0000313" key="14">
    <source>
        <dbReference type="EMBL" id="SCL86657.1"/>
    </source>
</evidence>
<dbReference type="Gene3D" id="3.10.50.40">
    <property type="match status" value="1"/>
</dbReference>
<dbReference type="Proteomes" id="UP000242164">
    <property type="component" value="Unassembled WGS sequence"/>
</dbReference>
<comment type="subcellular location">
    <subcellularLocation>
        <location evidence="2 11">Cell membrane</location>
        <topology evidence="2 11">Lipid-anchor</topology>
    </subcellularLocation>
</comment>
<dbReference type="GeneID" id="33896244"/>
<dbReference type="AlphaFoldDB" id="A0AAX2CDM9"/>
<comment type="function">
    <text evidence="11">Plays a major role in protein secretion by helping the post-translocational extracellular folding of several secreted proteins.</text>
</comment>
<dbReference type="SUPFAM" id="SSF54534">
    <property type="entry name" value="FKBP-like"/>
    <property type="match status" value="1"/>
</dbReference>
<feature type="domain" description="PpiC" evidence="13">
    <location>
        <begin position="134"/>
        <end position="224"/>
    </location>
</feature>
<keyword evidence="4 11" id="KW-1003">Cell membrane</keyword>
<dbReference type="EMBL" id="FMIK01000018">
    <property type="protein sequence ID" value="SCL86657.1"/>
    <property type="molecule type" value="Genomic_DNA"/>
</dbReference>
<dbReference type="InterPro" id="IPR050245">
    <property type="entry name" value="PrsA_foldase"/>
</dbReference>
<evidence type="ECO:0000256" key="12">
    <source>
        <dbReference type="SAM" id="SignalP"/>
    </source>
</evidence>
<dbReference type="PANTHER" id="PTHR47245">
    <property type="entry name" value="PEPTIDYLPROLYL ISOMERASE"/>
    <property type="match status" value="1"/>
</dbReference>
<evidence type="ECO:0000259" key="13">
    <source>
        <dbReference type="PROSITE" id="PS50198"/>
    </source>
</evidence>
<dbReference type="NCBIfam" id="NF002827">
    <property type="entry name" value="PRK03002.1"/>
    <property type="match status" value="1"/>
</dbReference>
<evidence type="ECO:0000256" key="6">
    <source>
        <dbReference type="ARBA" id="ARBA00023110"/>
    </source>
</evidence>
<dbReference type="InterPro" id="IPR023058">
    <property type="entry name" value="PPIase_PpiC_CS"/>
</dbReference>
<evidence type="ECO:0000256" key="3">
    <source>
        <dbReference type="ARBA" id="ARBA00006071"/>
    </source>
</evidence>
<dbReference type="GO" id="GO:0003755">
    <property type="term" value="F:peptidyl-prolyl cis-trans isomerase activity"/>
    <property type="evidence" value="ECO:0007669"/>
    <property type="project" value="UniProtKB-UniRule"/>
</dbReference>
<keyword evidence="8 11" id="KW-0564">Palmitate</keyword>
<proteinExistence type="inferred from homology"/>
<keyword evidence="6 11" id="KW-0697">Rotamase</keyword>
<evidence type="ECO:0000256" key="4">
    <source>
        <dbReference type="ARBA" id="ARBA00022475"/>
    </source>
</evidence>
<dbReference type="InterPro" id="IPR000297">
    <property type="entry name" value="PPIase_PpiC"/>
</dbReference>
<feature type="signal peptide" evidence="12">
    <location>
        <begin position="1"/>
        <end position="22"/>
    </location>
</feature>
<dbReference type="EC" id="5.2.1.8" evidence="11"/>
<evidence type="ECO:0000256" key="2">
    <source>
        <dbReference type="ARBA" id="ARBA00004193"/>
    </source>
</evidence>
<evidence type="ECO:0000256" key="5">
    <source>
        <dbReference type="ARBA" id="ARBA00022729"/>
    </source>
</evidence>
<gene>
    <name evidence="11" type="primary">prsA</name>
    <name evidence="14" type="ORF">BCB44BAC_00988</name>
</gene>
<evidence type="ECO:0000256" key="10">
    <source>
        <dbReference type="ARBA" id="ARBA00023288"/>
    </source>
</evidence>
<comment type="caution">
    <text evidence="14">The sequence shown here is derived from an EMBL/GenBank/DDBJ whole genome shotgun (WGS) entry which is preliminary data.</text>
</comment>
<dbReference type="InterPro" id="IPR023059">
    <property type="entry name" value="Foldase_PrsA"/>
</dbReference>
<dbReference type="HAMAP" id="MF_01145">
    <property type="entry name" value="Foldase_PrsA"/>
    <property type="match status" value="1"/>
</dbReference>
<dbReference type="RefSeq" id="WP_011983967.1">
    <property type="nucleotide sequence ID" value="NZ_CP024096.1"/>
</dbReference>
<dbReference type="FunFam" id="3.10.50.40:FF:000033">
    <property type="entry name" value="Foldase protein PrsA"/>
    <property type="match status" value="1"/>
</dbReference>
<dbReference type="PROSITE" id="PS51257">
    <property type="entry name" value="PROKAR_LIPOPROTEIN"/>
    <property type="match status" value="1"/>
</dbReference>
<dbReference type="GO" id="GO:0006457">
    <property type="term" value="P:protein folding"/>
    <property type="evidence" value="ECO:0007669"/>
    <property type="project" value="UniProtKB-UniRule"/>
</dbReference>
<keyword evidence="7 11" id="KW-0472">Membrane</keyword>